<evidence type="ECO:0000313" key="4">
    <source>
        <dbReference type="Proteomes" id="UP000220480"/>
    </source>
</evidence>
<comment type="caution">
    <text evidence="3">The sequence shown here is derived from an EMBL/GenBank/DDBJ whole genome shotgun (WGS) entry which is preliminary data.</text>
</comment>
<dbReference type="InterPro" id="IPR028098">
    <property type="entry name" value="Glyco_trans_4-like_N"/>
</dbReference>
<dbReference type="AlphaFoldDB" id="A0A2A7B1F9"/>
<dbReference type="GO" id="GO:0016757">
    <property type="term" value="F:glycosyltransferase activity"/>
    <property type="evidence" value="ECO:0007669"/>
    <property type="project" value="InterPro"/>
</dbReference>
<accession>A0A2A7B1F9</accession>
<dbReference type="InterPro" id="IPR050194">
    <property type="entry name" value="Glycosyltransferase_grp1"/>
</dbReference>
<dbReference type="Gene3D" id="3.40.50.2000">
    <property type="entry name" value="Glycogen Phosphorylase B"/>
    <property type="match status" value="2"/>
</dbReference>
<dbReference type="Pfam" id="PF13439">
    <property type="entry name" value="Glyco_transf_4"/>
    <property type="match status" value="1"/>
</dbReference>
<dbReference type="PANTHER" id="PTHR45947">
    <property type="entry name" value="SULFOQUINOVOSYL TRANSFERASE SQD2"/>
    <property type="match status" value="1"/>
</dbReference>
<reference evidence="3 4" key="1">
    <citation type="journal article" date="2017" name="Front. Microbiol.">
        <title>New Insights into the Diversity of the Genus Faecalibacterium.</title>
        <authorList>
            <person name="Benevides L."/>
            <person name="Burman S."/>
            <person name="Martin R."/>
            <person name="Robert V."/>
            <person name="Thomas M."/>
            <person name="Miquel S."/>
            <person name="Chain F."/>
            <person name="Sokol H."/>
            <person name="Bermudez-Humaran L.G."/>
            <person name="Morrison M."/>
            <person name="Langella P."/>
            <person name="Azevedo V.A."/>
            <person name="Chatel J.M."/>
            <person name="Soares S."/>
        </authorList>
    </citation>
    <scope>NUCLEOTIDE SEQUENCE [LARGE SCALE GENOMIC DNA]</scope>
    <source>
        <strain evidence="3 4">CNCM I 4644</strain>
    </source>
</reference>
<evidence type="ECO:0000259" key="1">
    <source>
        <dbReference type="Pfam" id="PF00534"/>
    </source>
</evidence>
<evidence type="ECO:0008006" key="5">
    <source>
        <dbReference type="Google" id="ProtNLM"/>
    </source>
</evidence>
<dbReference type="SUPFAM" id="SSF53756">
    <property type="entry name" value="UDP-Glycosyltransferase/glycogen phosphorylase"/>
    <property type="match status" value="1"/>
</dbReference>
<dbReference type="Pfam" id="PF00534">
    <property type="entry name" value="Glycos_transf_1"/>
    <property type="match status" value="1"/>
</dbReference>
<dbReference type="RefSeq" id="WP_097778592.1">
    <property type="nucleotide sequence ID" value="NZ_NMTZ01000002.1"/>
</dbReference>
<proteinExistence type="predicted"/>
<feature type="domain" description="Glycosyltransferase subfamily 4-like N-terminal" evidence="2">
    <location>
        <begin position="25"/>
        <end position="181"/>
    </location>
</feature>
<dbReference type="InterPro" id="IPR001296">
    <property type="entry name" value="Glyco_trans_1"/>
</dbReference>
<dbReference type="Proteomes" id="UP000220480">
    <property type="component" value="Unassembled WGS sequence"/>
</dbReference>
<evidence type="ECO:0000259" key="2">
    <source>
        <dbReference type="Pfam" id="PF13439"/>
    </source>
</evidence>
<sequence>MKRALIVAATGGFLNGFLIPDMKLLQEMGYEVHCAANGNSVSTFVPEERFASIGVTFHQIDFSSTSPVSKESLTAYKQYKELLNRYHFDFVHVHTPIPGAIVRIATRRKRKEGCVVVYTTHGLTFPKGSSLKTKIVYGGVEWFCSWMTDGIITINKEDYTQMKKMACKNVYHINGVGVDTSRYHECQIDRDSYRKSLGLSENDIAILEVGELSTRKNHKVIIDALEKLADQRYVFLICGKAMNNSGTYDFLKKYAEEKNVRVIFLGFRKDIPEINRCADIAVLPSLREGLGLAGIEALASGVPVVGSDVQGIKDYVVDGETGYLCAPTDADAFAEKIKLLSDREVRSSMQKACVEKAEEFRLEISHQQMTDIYKNLLDGQEKSK</sequence>
<gene>
    <name evidence="3" type="ORF">CGS59_01265</name>
</gene>
<feature type="domain" description="Glycosyl transferase family 1" evidence="1">
    <location>
        <begin position="189"/>
        <end position="357"/>
    </location>
</feature>
<dbReference type="EMBL" id="NMTZ01000002">
    <property type="protein sequence ID" value="PDX85243.1"/>
    <property type="molecule type" value="Genomic_DNA"/>
</dbReference>
<protein>
    <recommendedName>
        <fullName evidence="5">Glycosyltransferase family 1 protein</fullName>
    </recommendedName>
</protein>
<organism evidence="3 4">
    <name type="scientific">Faecalibacterium prausnitzii</name>
    <dbReference type="NCBI Taxonomy" id="853"/>
    <lineage>
        <taxon>Bacteria</taxon>
        <taxon>Bacillati</taxon>
        <taxon>Bacillota</taxon>
        <taxon>Clostridia</taxon>
        <taxon>Eubacteriales</taxon>
        <taxon>Oscillospiraceae</taxon>
        <taxon>Faecalibacterium</taxon>
    </lineage>
</organism>
<name>A0A2A7B1F9_9FIRM</name>
<evidence type="ECO:0000313" key="3">
    <source>
        <dbReference type="EMBL" id="PDX85243.1"/>
    </source>
</evidence>
<dbReference type="PANTHER" id="PTHR45947:SF3">
    <property type="entry name" value="SULFOQUINOVOSYL TRANSFERASE SQD2"/>
    <property type="match status" value="1"/>
</dbReference>